<feature type="transmembrane region" description="Helical" evidence="9">
    <location>
        <begin position="124"/>
        <end position="141"/>
    </location>
</feature>
<dbReference type="AlphaFoldDB" id="A0A1K2H592"/>
<feature type="transmembrane region" description="Helical" evidence="9">
    <location>
        <begin position="41"/>
        <end position="63"/>
    </location>
</feature>
<dbReference type="Pfam" id="PF05525">
    <property type="entry name" value="Branch_AA_trans"/>
    <property type="match status" value="1"/>
</dbReference>
<dbReference type="GO" id="GO:0015818">
    <property type="term" value="P:isoleucine transport"/>
    <property type="evidence" value="ECO:0007669"/>
    <property type="project" value="TreeGrafter"/>
</dbReference>
<dbReference type="STRING" id="1122154.SAMN02746068_00265"/>
<organism evidence="11 12">
    <name type="scientific">Pseudolactococcus chungangensis CAU 28 = DSM 22330</name>
    <dbReference type="NCBI Taxonomy" id="1122154"/>
    <lineage>
        <taxon>Bacteria</taxon>
        <taxon>Bacillati</taxon>
        <taxon>Bacillota</taxon>
        <taxon>Bacilli</taxon>
        <taxon>Lactobacillales</taxon>
        <taxon>Streptococcaceae</taxon>
        <taxon>Pseudolactococcus</taxon>
    </lineage>
</organism>
<dbReference type="Proteomes" id="UP000218979">
    <property type="component" value="Unassembled WGS sequence"/>
</dbReference>
<evidence type="ECO:0000313" key="13">
    <source>
        <dbReference type="Proteomes" id="UP000218979"/>
    </source>
</evidence>
<comment type="subcellular location">
    <subcellularLocation>
        <location evidence="1 9">Cell membrane</location>
        <topology evidence="1 9">Multi-pass membrane protein</topology>
    </subcellularLocation>
</comment>
<feature type="transmembrane region" description="Helical" evidence="9">
    <location>
        <begin position="153"/>
        <end position="171"/>
    </location>
</feature>
<feature type="transmembrane region" description="Helical" evidence="9">
    <location>
        <begin position="239"/>
        <end position="259"/>
    </location>
</feature>
<evidence type="ECO:0000313" key="12">
    <source>
        <dbReference type="Proteomes" id="UP000185655"/>
    </source>
</evidence>
<dbReference type="NCBIfam" id="TIGR00796">
    <property type="entry name" value="livcs"/>
    <property type="match status" value="1"/>
</dbReference>
<feature type="transmembrane region" description="Helical" evidence="9">
    <location>
        <begin position="416"/>
        <end position="440"/>
    </location>
</feature>
<feature type="transmembrane region" description="Helical" evidence="9">
    <location>
        <begin position="83"/>
        <end position="104"/>
    </location>
</feature>
<name>A0A1K2H592_9LACT</name>
<dbReference type="InterPro" id="IPR004685">
    <property type="entry name" value="Brnchd-chn_aa_trnsp_Livcs"/>
</dbReference>
<evidence type="ECO:0000256" key="9">
    <source>
        <dbReference type="RuleBase" id="RU362122"/>
    </source>
</evidence>
<reference evidence="11 12" key="2">
    <citation type="submission" date="2016-11" db="EMBL/GenBank/DDBJ databases">
        <authorList>
            <person name="Jaros S."/>
            <person name="Januszkiewicz K."/>
            <person name="Wedrychowicz H."/>
        </authorList>
    </citation>
    <scope>NUCLEOTIDE SEQUENCE [LARGE SCALE GENOMIC DNA]</scope>
    <source>
        <strain evidence="11 12">DSM 22330</strain>
    </source>
</reference>
<dbReference type="EMBL" id="FPKS01000001">
    <property type="protein sequence ID" value="SFZ70612.1"/>
    <property type="molecule type" value="Genomic_DNA"/>
</dbReference>
<keyword evidence="3 9" id="KW-0813">Transport</keyword>
<evidence type="ECO:0000256" key="7">
    <source>
        <dbReference type="ARBA" id="ARBA00022989"/>
    </source>
</evidence>
<evidence type="ECO:0000313" key="11">
    <source>
        <dbReference type="EMBL" id="SFZ70612.1"/>
    </source>
</evidence>
<dbReference type="EMBL" id="JXJT01000004">
    <property type="protein sequence ID" value="PCS04259.1"/>
    <property type="molecule type" value="Genomic_DNA"/>
</dbReference>
<accession>A0A1K2H592</accession>
<evidence type="ECO:0000256" key="5">
    <source>
        <dbReference type="ARBA" id="ARBA00022692"/>
    </source>
</evidence>
<keyword evidence="6 9" id="KW-0029">Amino-acid transport</keyword>
<protein>
    <recommendedName>
        <fullName evidence="9">Branched-chain amino acid transport system carrier protein</fullName>
    </recommendedName>
</protein>
<feature type="transmembrane region" description="Helical" evidence="9">
    <location>
        <begin position="320"/>
        <end position="339"/>
    </location>
</feature>
<evidence type="ECO:0000256" key="3">
    <source>
        <dbReference type="ARBA" id="ARBA00022448"/>
    </source>
</evidence>
<dbReference type="GO" id="GO:0015188">
    <property type="term" value="F:L-isoleucine transmembrane transporter activity"/>
    <property type="evidence" value="ECO:0007669"/>
    <property type="project" value="TreeGrafter"/>
</dbReference>
<dbReference type="GO" id="GO:0005886">
    <property type="term" value="C:plasma membrane"/>
    <property type="evidence" value="ECO:0007669"/>
    <property type="project" value="UniProtKB-SubCell"/>
</dbReference>
<feature type="transmembrane region" description="Helical" evidence="9">
    <location>
        <begin position="376"/>
        <end position="396"/>
    </location>
</feature>
<feature type="transmembrane region" description="Helical" evidence="9">
    <location>
        <begin position="279"/>
        <end position="308"/>
    </location>
</feature>
<dbReference type="RefSeq" id="WP_031365554.1">
    <property type="nucleotide sequence ID" value="NZ_FPKS01000001.1"/>
</dbReference>
<evidence type="ECO:0000256" key="8">
    <source>
        <dbReference type="ARBA" id="ARBA00023136"/>
    </source>
</evidence>
<evidence type="ECO:0000256" key="4">
    <source>
        <dbReference type="ARBA" id="ARBA00022475"/>
    </source>
</evidence>
<dbReference type="PANTHER" id="PTHR30588">
    <property type="entry name" value="BRANCHED-CHAIN AMINO ACID TRANSPORT SYSTEM 2 CARRIER PROTEIN"/>
    <property type="match status" value="1"/>
</dbReference>
<dbReference type="Proteomes" id="UP000185655">
    <property type="component" value="Unassembled WGS sequence"/>
</dbReference>
<dbReference type="GO" id="GO:0005304">
    <property type="term" value="F:L-valine transmembrane transporter activity"/>
    <property type="evidence" value="ECO:0007669"/>
    <property type="project" value="TreeGrafter"/>
</dbReference>
<sequence>MDKKLGISDYLLIGSMLFGLFFGAGNLIFPVHMGQEAGSAIFQANLGFLVTGIGLPFLGIIAVGLSQSSGLFDMASRINRKYAYIFTTLLYLVIGPFFALPRLATTSFEVGLSPFLSDNAQKPVLALFSVLFFFAAWFFSRKPSKILDYIGKFLNPLFLILLGFLLVVAFTRPMGGISQAVVGKAYQSSAFISGFTQGYNTLDALAALAFGIIIVTTIRQRGVTNPKVIAIDTIKAGGVSVLLMGIIYTCLSYLGTMSLGKFALSENGGIALSQISNYYLGTFGTIILALIIVIACLKTAVGLITAFSETFVELFPRFSYRFYVILASVLPCLFANVGLTNLIQISIPVLMFLYPLAITLIILALFSPLFHHSKRVYQVTTGFTFIAAIFDGLNAIPMGEHPNVLMTNLLDFAKHTIPFFSIGMGWILPAAIGLVIGYIWQVIENKVTK</sequence>
<dbReference type="GO" id="GO:0015190">
    <property type="term" value="F:L-leucine transmembrane transporter activity"/>
    <property type="evidence" value="ECO:0007669"/>
    <property type="project" value="TreeGrafter"/>
</dbReference>
<feature type="transmembrane region" description="Helical" evidence="9">
    <location>
        <begin position="198"/>
        <end position="218"/>
    </location>
</feature>
<evidence type="ECO:0000256" key="2">
    <source>
        <dbReference type="ARBA" id="ARBA00008540"/>
    </source>
</evidence>
<gene>
    <name evidence="10" type="ORF">RR45_GL001563</name>
    <name evidence="11" type="ORF">SAMN02746068_00265</name>
</gene>
<dbReference type="OrthoDB" id="9783920at2"/>
<keyword evidence="13" id="KW-1185">Reference proteome</keyword>
<dbReference type="GO" id="GO:0015820">
    <property type="term" value="P:L-leucine transport"/>
    <property type="evidence" value="ECO:0007669"/>
    <property type="project" value="TreeGrafter"/>
</dbReference>
<reference evidence="10 13" key="1">
    <citation type="submission" date="2014-12" db="EMBL/GenBank/DDBJ databases">
        <title>Draft genome sequences of 10 type strains of Lactococcus.</title>
        <authorList>
            <person name="Sun Z."/>
            <person name="Zhong Z."/>
            <person name="Liu W."/>
            <person name="Zhang W."/>
            <person name="Zhang H."/>
        </authorList>
    </citation>
    <scope>NUCLEOTIDE SEQUENCE [LARGE SCALE GENOMIC DNA]</scope>
    <source>
        <strain evidence="10 13">DSM 22330</strain>
    </source>
</reference>
<proteinExistence type="inferred from homology"/>
<dbReference type="PANTHER" id="PTHR30588:SF0">
    <property type="entry name" value="BRANCHED-CHAIN AMINO ACID PERMEASE BRNQ"/>
    <property type="match status" value="1"/>
</dbReference>
<evidence type="ECO:0000256" key="6">
    <source>
        <dbReference type="ARBA" id="ARBA00022970"/>
    </source>
</evidence>
<comment type="similarity">
    <text evidence="2 9">Belongs to the branched chain amino acid transporter family.</text>
</comment>
<keyword evidence="4" id="KW-1003">Cell membrane</keyword>
<feature type="transmembrane region" description="Helical" evidence="9">
    <location>
        <begin position="7"/>
        <end position="29"/>
    </location>
</feature>
<evidence type="ECO:0000313" key="10">
    <source>
        <dbReference type="EMBL" id="PCS04259.1"/>
    </source>
</evidence>
<keyword evidence="7 9" id="KW-1133">Transmembrane helix</keyword>
<keyword evidence="5 9" id="KW-0812">Transmembrane</keyword>
<keyword evidence="8 9" id="KW-0472">Membrane</keyword>
<evidence type="ECO:0000256" key="1">
    <source>
        <dbReference type="ARBA" id="ARBA00004651"/>
    </source>
</evidence>
<comment type="function">
    <text evidence="9">Component of the transport system for branched-chain amino acids.</text>
</comment>
<feature type="transmembrane region" description="Helical" evidence="9">
    <location>
        <begin position="345"/>
        <end position="369"/>
    </location>
</feature>